<keyword evidence="3" id="KW-1185">Reference proteome</keyword>
<proteinExistence type="predicted"/>
<comment type="caution">
    <text evidence="2">The sequence shown here is derived from an EMBL/GenBank/DDBJ whole genome shotgun (WGS) entry which is preliminary data.</text>
</comment>
<dbReference type="InterPro" id="IPR000477">
    <property type="entry name" value="RT_dom"/>
</dbReference>
<dbReference type="AlphaFoldDB" id="A0AAV7TB03"/>
<evidence type="ECO:0000259" key="1">
    <source>
        <dbReference type="Pfam" id="PF00078"/>
    </source>
</evidence>
<name>A0AAV7TB03_PLEWA</name>
<dbReference type="Pfam" id="PF00078">
    <property type="entry name" value="RVT_1"/>
    <property type="match status" value="1"/>
</dbReference>
<dbReference type="EMBL" id="JANPWB010000007">
    <property type="protein sequence ID" value="KAJ1173261.1"/>
    <property type="molecule type" value="Genomic_DNA"/>
</dbReference>
<accession>A0AAV7TB03</accession>
<evidence type="ECO:0000313" key="2">
    <source>
        <dbReference type="EMBL" id="KAJ1173261.1"/>
    </source>
</evidence>
<feature type="domain" description="Reverse transcriptase" evidence="1">
    <location>
        <begin position="334"/>
        <end position="388"/>
    </location>
</feature>
<gene>
    <name evidence="2" type="ORF">NDU88_005098</name>
</gene>
<sequence length="407" mass="46242">MKHPQHREYSIYSVPHKVHTRIDLLWGIQEICTVTGGIEYLAKTLSDHSPLKITLDWDRRRQAIPTWRLQVEALQDPAFTDTLRTKLKQYWELNTGTTNLRAVEWDAHKVVIRGYCISTTWGLRRTLHAEVSKLEKKLRALENAVARNEAPYTSLKDARAEYATADATLRLHDYKYHVTRLQAEGDKSGRLLAWLLREERQCPPIGAIGLGAGALATTQEKINDAFREYYTQLYTTRTSCTSQQLRSFLADSSLPQLTHTDRETLEAPITLGELNKALEQLPRNKAPGADGLPSEYYSTFVTHLNAHLLKVIEEAGVRGTLPPTMREAMIVVLPKQGRDPTDVKSYRPLSLLNLDCKILGKILANRLAPHMHTLVHEDQNGFIPKRNTFLNIRRLLSVMGDTPPECI</sequence>
<dbReference type="Proteomes" id="UP001066276">
    <property type="component" value="Chromosome 4_1"/>
</dbReference>
<organism evidence="2 3">
    <name type="scientific">Pleurodeles waltl</name>
    <name type="common">Iberian ribbed newt</name>
    <dbReference type="NCBI Taxonomy" id="8319"/>
    <lineage>
        <taxon>Eukaryota</taxon>
        <taxon>Metazoa</taxon>
        <taxon>Chordata</taxon>
        <taxon>Craniata</taxon>
        <taxon>Vertebrata</taxon>
        <taxon>Euteleostomi</taxon>
        <taxon>Amphibia</taxon>
        <taxon>Batrachia</taxon>
        <taxon>Caudata</taxon>
        <taxon>Salamandroidea</taxon>
        <taxon>Salamandridae</taxon>
        <taxon>Pleurodelinae</taxon>
        <taxon>Pleurodeles</taxon>
    </lineage>
</organism>
<reference evidence="2" key="1">
    <citation type="journal article" date="2022" name="bioRxiv">
        <title>Sequencing and chromosome-scale assembly of the giantPleurodeles waltlgenome.</title>
        <authorList>
            <person name="Brown T."/>
            <person name="Elewa A."/>
            <person name="Iarovenko S."/>
            <person name="Subramanian E."/>
            <person name="Araus A.J."/>
            <person name="Petzold A."/>
            <person name="Susuki M."/>
            <person name="Suzuki K.-i.T."/>
            <person name="Hayashi T."/>
            <person name="Toyoda A."/>
            <person name="Oliveira C."/>
            <person name="Osipova E."/>
            <person name="Leigh N.D."/>
            <person name="Simon A."/>
            <person name="Yun M.H."/>
        </authorList>
    </citation>
    <scope>NUCLEOTIDE SEQUENCE</scope>
    <source>
        <strain evidence="2">20211129_DDA</strain>
        <tissue evidence="2">Liver</tissue>
    </source>
</reference>
<dbReference type="SUPFAM" id="SSF56672">
    <property type="entry name" value="DNA/RNA polymerases"/>
    <property type="match status" value="1"/>
</dbReference>
<evidence type="ECO:0000313" key="3">
    <source>
        <dbReference type="Proteomes" id="UP001066276"/>
    </source>
</evidence>
<protein>
    <recommendedName>
        <fullName evidence="1">Reverse transcriptase domain-containing protein</fullName>
    </recommendedName>
</protein>
<dbReference type="PANTHER" id="PTHR19446">
    <property type="entry name" value="REVERSE TRANSCRIPTASES"/>
    <property type="match status" value="1"/>
</dbReference>
<dbReference type="InterPro" id="IPR043502">
    <property type="entry name" value="DNA/RNA_pol_sf"/>
</dbReference>